<dbReference type="PATRIC" id="fig|318683.6.peg.1908"/>
<feature type="coiled-coil region" evidence="1">
    <location>
        <begin position="247"/>
        <end position="274"/>
    </location>
</feature>
<dbReference type="AlphaFoldDB" id="A0A149TLE3"/>
<feature type="region of interest" description="Disordered" evidence="2">
    <location>
        <begin position="1"/>
        <end position="70"/>
    </location>
</feature>
<dbReference type="RefSeq" id="WP_062106753.1">
    <property type="nucleotide sequence ID" value="NZ_LHZR01000094.1"/>
</dbReference>
<proteinExistence type="predicted"/>
<organism evidence="4 5">
    <name type="scientific">Gluconobacter albidus</name>
    <dbReference type="NCBI Taxonomy" id="318683"/>
    <lineage>
        <taxon>Bacteria</taxon>
        <taxon>Pseudomonadati</taxon>
        <taxon>Pseudomonadota</taxon>
        <taxon>Alphaproteobacteria</taxon>
        <taxon>Acetobacterales</taxon>
        <taxon>Acetobacteraceae</taxon>
        <taxon>Gluconobacter</taxon>
    </lineage>
</organism>
<feature type="region of interest" description="Disordered" evidence="2">
    <location>
        <begin position="287"/>
        <end position="313"/>
    </location>
</feature>
<protein>
    <submittedName>
        <fullName evidence="4">Uncharacterized protein</fullName>
    </submittedName>
</protein>
<keyword evidence="1" id="KW-0175">Coiled coil</keyword>
<feature type="compositionally biased region" description="Basic and acidic residues" evidence="2">
    <location>
        <begin position="18"/>
        <end position="30"/>
    </location>
</feature>
<comment type="caution">
    <text evidence="4">The sequence shown here is derived from an EMBL/GenBank/DDBJ whole genome shotgun (WGS) entry which is preliminary data.</text>
</comment>
<dbReference type="OrthoDB" id="7283919at2"/>
<evidence type="ECO:0000256" key="3">
    <source>
        <dbReference type="SAM" id="Phobius"/>
    </source>
</evidence>
<accession>A0A149TLE3</accession>
<gene>
    <name evidence="4" type="ORF">AD945_04160</name>
</gene>
<keyword evidence="3" id="KW-0812">Transmembrane</keyword>
<sequence>MRREDTGEVVEMLRPQKRSTERHGKQDENGRMPTEADLPGNRADAPEETAENGRKPLNAHNGNEAGATRAPRSRLLVGTALALLGTGGLLGGAVAVGAHFGVPIPFVNDRPRVLVTGTPNTPAAPAAQKAAFALAPPALGTPDVSEKRAQDLTVTQNDDPFGGEGMAAPVVPPAATKPAEAKSAPAIPAPPAIAEGVPNAATVPTSQAISAPQAQSAVSAAPAAVPVPSVASPSPDAALELEMAKQLKALDDHVAALQKNVDAMQDNLTATLNRGLGEFKGRLDELQHHEDQTDRALQASQSAPAHFARDHSNAAPVAPRAVSVAQSHPAVEPVTPKAAPVHLPQYTVQAGAPGIAILQDEQGNASRVEAGSVIPGWGPVITITSSGSRWVVRTPKGLIH</sequence>
<reference evidence="4 5" key="1">
    <citation type="submission" date="2015-06" db="EMBL/GenBank/DDBJ databases">
        <title>Improved classification and identification of acetic acid bacteria using matrix-assisted laser desorption/ionization time-of-flight mass spectrometry; Gluconobacter nephelii and Gluconobacter uchimurae are later heterotypic synonyms of Gluconobacter japonicus and Gluconobacter oxydans, respectively.</title>
        <authorList>
            <person name="Li L."/>
            <person name="Cleenwerck I."/>
            <person name="De Vuyst L."/>
            <person name="Vandamme P."/>
        </authorList>
    </citation>
    <scope>NUCLEOTIDE SEQUENCE [LARGE SCALE GENOMIC DNA]</scope>
    <source>
        <strain evidence="4 5">LMG 1768</strain>
    </source>
</reference>
<evidence type="ECO:0000313" key="5">
    <source>
        <dbReference type="Proteomes" id="UP000075636"/>
    </source>
</evidence>
<keyword evidence="3" id="KW-0472">Membrane</keyword>
<dbReference type="Proteomes" id="UP000075636">
    <property type="component" value="Unassembled WGS sequence"/>
</dbReference>
<evidence type="ECO:0000256" key="2">
    <source>
        <dbReference type="SAM" id="MobiDB-lite"/>
    </source>
</evidence>
<name>A0A149TLE3_9PROT</name>
<feature type="transmembrane region" description="Helical" evidence="3">
    <location>
        <begin position="75"/>
        <end position="102"/>
    </location>
</feature>
<keyword evidence="3" id="KW-1133">Transmembrane helix</keyword>
<evidence type="ECO:0000313" key="4">
    <source>
        <dbReference type="EMBL" id="KXV49523.1"/>
    </source>
</evidence>
<evidence type="ECO:0000256" key="1">
    <source>
        <dbReference type="SAM" id="Coils"/>
    </source>
</evidence>
<dbReference type="EMBL" id="LHZR01000094">
    <property type="protein sequence ID" value="KXV49523.1"/>
    <property type="molecule type" value="Genomic_DNA"/>
</dbReference>